<keyword evidence="3" id="KW-1185">Reference proteome</keyword>
<reference evidence="2 3" key="1">
    <citation type="journal article" date="2018" name="Nat. Ecol. Evol.">
        <title>Shark genomes provide insights into elasmobranch evolution and the origin of vertebrates.</title>
        <authorList>
            <person name="Hara Y"/>
            <person name="Yamaguchi K"/>
            <person name="Onimaru K"/>
            <person name="Kadota M"/>
            <person name="Koyanagi M"/>
            <person name="Keeley SD"/>
            <person name="Tatsumi K"/>
            <person name="Tanaka K"/>
            <person name="Motone F"/>
            <person name="Kageyama Y"/>
            <person name="Nozu R"/>
            <person name="Adachi N"/>
            <person name="Nishimura O"/>
            <person name="Nakagawa R"/>
            <person name="Tanegashima C"/>
            <person name="Kiyatake I"/>
            <person name="Matsumoto R"/>
            <person name="Murakumo K"/>
            <person name="Nishida K"/>
            <person name="Terakita A"/>
            <person name="Kuratani S"/>
            <person name="Sato K"/>
            <person name="Hyodo S Kuraku.S."/>
        </authorList>
    </citation>
    <scope>NUCLEOTIDE SEQUENCE [LARGE SCALE GENOMIC DNA]</scope>
</reference>
<comment type="caution">
    <text evidence="2">The sequence shown here is derived from an EMBL/GenBank/DDBJ whole genome shotgun (WGS) entry which is preliminary data.</text>
</comment>
<proteinExistence type="predicted"/>
<evidence type="ECO:0000256" key="1">
    <source>
        <dbReference type="SAM" id="MobiDB-lite"/>
    </source>
</evidence>
<evidence type="ECO:0000313" key="3">
    <source>
        <dbReference type="Proteomes" id="UP000287033"/>
    </source>
</evidence>
<accession>A0A401TW87</accession>
<evidence type="ECO:0000313" key="2">
    <source>
        <dbReference type="EMBL" id="GCC46880.1"/>
    </source>
</evidence>
<organism evidence="2 3">
    <name type="scientific">Chiloscyllium punctatum</name>
    <name type="common">Brownbanded bambooshark</name>
    <name type="synonym">Hemiscyllium punctatum</name>
    <dbReference type="NCBI Taxonomy" id="137246"/>
    <lineage>
        <taxon>Eukaryota</taxon>
        <taxon>Metazoa</taxon>
        <taxon>Chordata</taxon>
        <taxon>Craniata</taxon>
        <taxon>Vertebrata</taxon>
        <taxon>Chondrichthyes</taxon>
        <taxon>Elasmobranchii</taxon>
        <taxon>Galeomorphii</taxon>
        <taxon>Galeoidea</taxon>
        <taxon>Orectolobiformes</taxon>
        <taxon>Hemiscylliidae</taxon>
        <taxon>Chiloscyllium</taxon>
    </lineage>
</organism>
<feature type="compositionally biased region" description="Basic residues" evidence="1">
    <location>
        <begin position="102"/>
        <end position="114"/>
    </location>
</feature>
<feature type="compositionally biased region" description="Gly residues" evidence="1">
    <location>
        <begin position="156"/>
        <end position="179"/>
    </location>
</feature>
<dbReference type="OMA" id="HHKEGAP"/>
<dbReference type="EMBL" id="BEZZ01193539">
    <property type="protein sequence ID" value="GCC46880.1"/>
    <property type="molecule type" value="Genomic_DNA"/>
</dbReference>
<feature type="region of interest" description="Disordered" evidence="1">
    <location>
        <begin position="1"/>
        <end position="179"/>
    </location>
</feature>
<feature type="compositionally biased region" description="Low complexity" evidence="1">
    <location>
        <begin position="133"/>
        <end position="145"/>
    </location>
</feature>
<dbReference type="AlphaFoldDB" id="A0A401TW87"/>
<gene>
    <name evidence="2" type="ORF">chiPu_0030809</name>
</gene>
<sequence>PHPPTPAQLHVDRRQAGPKFGHRADRSGGRLVRPGVPHPLRRVPASVSRRLRPRLGDGAQRPPRGREARPSPGRCPGGPGPRPPGRPGPPPNRRALAGGAGHHGRRPGAQRHHKEGAPHGQRSPGPAQGQQVPLGPLRPLPALGRQLRRQLHPGPAGIGRGCQGKEGGARGVGGGNGPG</sequence>
<name>A0A401TW87_CHIPU</name>
<feature type="non-terminal residue" evidence="2">
    <location>
        <position position="1"/>
    </location>
</feature>
<protein>
    <submittedName>
        <fullName evidence="2">Uncharacterized protein</fullName>
    </submittedName>
</protein>
<dbReference type="Proteomes" id="UP000287033">
    <property type="component" value="Unassembled WGS sequence"/>
</dbReference>
<feature type="compositionally biased region" description="Pro residues" evidence="1">
    <location>
        <begin position="78"/>
        <end position="92"/>
    </location>
</feature>